<feature type="domain" description="Heterokaryon incompatibility" evidence="1">
    <location>
        <begin position="53"/>
        <end position="213"/>
    </location>
</feature>
<organism evidence="2 3">
    <name type="scientific">Aspergillus oryzae var. brunneus</name>
    <dbReference type="NCBI Taxonomy" id="332754"/>
    <lineage>
        <taxon>Eukaryota</taxon>
        <taxon>Fungi</taxon>
        <taxon>Dikarya</taxon>
        <taxon>Ascomycota</taxon>
        <taxon>Pezizomycotina</taxon>
        <taxon>Eurotiomycetes</taxon>
        <taxon>Eurotiomycetidae</taxon>
        <taxon>Eurotiales</taxon>
        <taxon>Aspergillaceae</taxon>
        <taxon>Aspergillus</taxon>
        <taxon>Aspergillus subgen. Circumdati</taxon>
    </lineage>
</organism>
<dbReference type="EMBL" id="BSYB01000033">
    <property type="protein sequence ID" value="GMG49426.1"/>
    <property type="molecule type" value="Genomic_DNA"/>
</dbReference>
<sequence>MSHNPGMEAFEYEPIDLEGPSFRLLLLYSGTAPDEIECTLLQAWFDGDSACPYDALSYTWGDTEKSDYIKIDGRRLDVTTNLYLALQDMRFPNTYRVLWVDAVCINQNNEAERGHQVQQMGCIYSRAEQVIIWLGQGRYETNAVMDSLKQLEEESREHPYKDWKLGDKHWIKLWSSVHGNLRSRYPGLERLQHEGINLLLDRPWFYRVWILQEVANARTAVVLSGKRSVSTRIFALAPFLIGVKPEPHCQAVLDIMPGASRNNSWWSQKRGLYTLLLKFRGSKATDPRDMIFALLGIALDVRDSNILRADYTKTVEEVIHDAASFLFGLSFPYRTMREFLSNLTSMNTTYLKRAAESYDANNIVRLLEERDEVQITEEFLEAAAGNTSSGKDILALLLEQRKDEVKITEKVLEAAAGNIRSGKDIFALFLEQRKDEVHITEKILETAARNTGSGKDILALLLEQRRDEVKLTEKILEAAAGNTGSGKDVLVLLLGEWGEEVLIVAASCYSRGKQIMRFLLDQHSKKVKITEKVLEAAAGNTNSGNDILALLLEQRKDEVKITEKVLEAAAGNTASGKDILELLLEQQQDKVQITEKVLEAAAGNIRSGIFILALLLEQRKDEVQITEKILETAARNIRSGYDILALLLEQRKDEVTITQKVLEAAAGNIASGKDMLELLLKRRKDEVRITEKVPWGMPQFL</sequence>
<accession>A0ABQ6L349</accession>
<dbReference type="PANTHER" id="PTHR24148:SF78">
    <property type="entry name" value="HETEROKARYON INCOMPATIBILITY DOMAIN-CONTAINING PROTEIN"/>
    <property type="match status" value="1"/>
</dbReference>
<dbReference type="InterPro" id="IPR055530">
    <property type="entry name" value="DUF7104"/>
</dbReference>
<evidence type="ECO:0000313" key="3">
    <source>
        <dbReference type="Proteomes" id="UP001165189"/>
    </source>
</evidence>
<dbReference type="PANTHER" id="PTHR24148">
    <property type="entry name" value="ANKYRIN REPEAT DOMAIN-CONTAINING PROTEIN 39 HOMOLOG-RELATED"/>
    <property type="match status" value="1"/>
</dbReference>
<protein>
    <submittedName>
        <fullName evidence="2">Unnamed protein product</fullName>
    </submittedName>
</protein>
<dbReference type="Proteomes" id="UP001165189">
    <property type="component" value="Unassembled WGS sequence"/>
</dbReference>
<gene>
    <name evidence="2" type="ORF">Aory05_000802700</name>
</gene>
<dbReference type="InterPro" id="IPR052895">
    <property type="entry name" value="HetReg/Transcr_Mod"/>
</dbReference>
<dbReference type="Pfam" id="PF23397">
    <property type="entry name" value="DUF7104"/>
    <property type="match status" value="10"/>
</dbReference>
<name>A0ABQ6L349_ASPOZ</name>
<evidence type="ECO:0000259" key="1">
    <source>
        <dbReference type="Pfam" id="PF06985"/>
    </source>
</evidence>
<comment type="caution">
    <text evidence="2">The sequence shown here is derived from an EMBL/GenBank/DDBJ whole genome shotgun (WGS) entry which is preliminary data.</text>
</comment>
<reference evidence="2" key="1">
    <citation type="submission" date="2023-04" db="EMBL/GenBank/DDBJ databases">
        <title>Aspergillus oryzae var. brunneus NBRC 4377.</title>
        <authorList>
            <person name="Ichikawa N."/>
            <person name="Sato H."/>
            <person name="Tonouchi N."/>
        </authorList>
    </citation>
    <scope>NUCLEOTIDE SEQUENCE</scope>
    <source>
        <strain evidence="2">NBRC 4377</strain>
    </source>
</reference>
<proteinExistence type="predicted"/>
<dbReference type="InterPro" id="IPR010730">
    <property type="entry name" value="HET"/>
</dbReference>
<evidence type="ECO:0000313" key="2">
    <source>
        <dbReference type="EMBL" id="GMG49426.1"/>
    </source>
</evidence>
<keyword evidence="3" id="KW-1185">Reference proteome</keyword>
<dbReference type="Pfam" id="PF06985">
    <property type="entry name" value="HET"/>
    <property type="match status" value="1"/>
</dbReference>
<dbReference type="Gene3D" id="1.20.5.340">
    <property type="match status" value="5"/>
</dbReference>